<feature type="transmembrane region" description="Helical" evidence="9">
    <location>
        <begin position="290"/>
        <end position="307"/>
    </location>
</feature>
<name>A0A9Q3UMZ0_9GAMM</name>
<keyword evidence="11" id="KW-1185">Reference proteome</keyword>
<dbReference type="Proteomes" id="UP001108027">
    <property type="component" value="Unassembled WGS sequence"/>
</dbReference>
<dbReference type="GO" id="GO:0015420">
    <property type="term" value="F:ABC-type vitamin B12 transporter activity"/>
    <property type="evidence" value="ECO:0007669"/>
    <property type="project" value="UniProtKB-UniRule"/>
</dbReference>
<reference evidence="10" key="1">
    <citation type="submission" date="2021-10" db="EMBL/GenBank/DDBJ databases">
        <title>The diversity and Nitrogen Metabolism of Culturable Nitrate-Utilizing Bacteria Within the Oxygen Minimum Zone of the Changjiang (Yangtze River)Estuary.</title>
        <authorList>
            <person name="Zhang D."/>
            <person name="Zheng J."/>
            <person name="Liu S."/>
            <person name="He W."/>
        </authorList>
    </citation>
    <scope>NUCLEOTIDE SEQUENCE</scope>
    <source>
        <strain evidence="10">FXH-223</strain>
    </source>
</reference>
<comment type="subcellular location">
    <subcellularLocation>
        <location evidence="1 9">Cell membrane</location>
        <topology evidence="1 9">Multi-pass membrane protein</topology>
    </subcellularLocation>
</comment>
<evidence type="ECO:0000256" key="7">
    <source>
        <dbReference type="ARBA" id="ARBA00022989"/>
    </source>
</evidence>
<comment type="pathway">
    <text evidence="2 9">Cofactor biosynthesis; adenosylcobalamin biosynthesis.</text>
</comment>
<dbReference type="Pfam" id="PF03186">
    <property type="entry name" value="CobD_Cbib"/>
    <property type="match status" value="1"/>
</dbReference>
<dbReference type="PANTHER" id="PTHR34308">
    <property type="entry name" value="COBALAMIN BIOSYNTHESIS PROTEIN CBIB"/>
    <property type="match status" value="1"/>
</dbReference>
<keyword evidence="8 9" id="KW-0472">Membrane</keyword>
<evidence type="ECO:0000256" key="8">
    <source>
        <dbReference type="ARBA" id="ARBA00023136"/>
    </source>
</evidence>
<keyword evidence="7 9" id="KW-1133">Transmembrane helix</keyword>
<evidence type="ECO:0000313" key="11">
    <source>
        <dbReference type="Proteomes" id="UP001108027"/>
    </source>
</evidence>
<dbReference type="InterPro" id="IPR004485">
    <property type="entry name" value="Cobalamin_biosynth_CobD/CbiB"/>
</dbReference>
<evidence type="ECO:0000256" key="3">
    <source>
        <dbReference type="ARBA" id="ARBA00006263"/>
    </source>
</evidence>
<proteinExistence type="inferred from homology"/>
<accession>A0A9Q3UMZ0</accession>
<dbReference type="AlphaFoldDB" id="A0A9Q3UMZ0"/>
<dbReference type="PANTHER" id="PTHR34308:SF1">
    <property type="entry name" value="COBALAMIN BIOSYNTHESIS PROTEIN CBIB"/>
    <property type="match status" value="1"/>
</dbReference>
<organism evidence="10 11">
    <name type="scientific">Alloalcanivorax marinus</name>
    <dbReference type="NCBI Taxonomy" id="1177169"/>
    <lineage>
        <taxon>Bacteria</taxon>
        <taxon>Pseudomonadati</taxon>
        <taxon>Pseudomonadota</taxon>
        <taxon>Gammaproteobacteria</taxon>
        <taxon>Oceanospirillales</taxon>
        <taxon>Alcanivoracaceae</taxon>
        <taxon>Alloalcanivorax</taxon>
    </lineage>
</organism>
<dbReference type="RefSeq" id="WP_228233936.1">
    <property type="nucleotide sequence ID" value="NZ_JAJGNA010000010.1"/>
</dbReference>
<evidence type="ECO:0000256" key="1">
    <source>
        <dbReference type="ARBA" id="ARBA00004651"/>
    </source>
</evidence>
<keyword evidence="5 9" id="KW-0169">Cobalamin biosynthesis</keyword>
<keyword evidence="4 9" id="KW-1003">Cell membrane</keyword>
<dbReference type="GO" id="GO:0009236">
    <property type="term" value="P:cobalamin biosynthetic process"/>
    <property type="evidence" value="ECO:0007669"/>
    <property type="project" value="UniProtKB-UniRule"/>
</dbReference>
<evidence type="ECO:0000256" key="2">
    <source>
        <dbReference type="ARBA" id="ARBA00004953"/>
    </source>
</evidence>
<comment type="function">
    <text evidence="9">Converts cobyric acid to cobinamide by the addition of aminopropanol on the F carboxylic group.</text>
</comment>
<dbReference type="HAMAP" id="MF_00024">
    <property type="entry name" value="CobD_CbiB"/>
    <property type="match status" value="1"/>
</dbReference>
<dbReference type="NCBIfam" id="TIGR00380">
    <property type="entry name" value="cobal_cbiB"/>
    <property type="match status" value="1"/>
</dbReference>
<feature type="transmembrane region" description="Helical" evidence="9">
    <location>
        <begin position="150"/>
        <end position="172"/>
    </location>
</feature>
<evidence type="ECO:0000313" key="10">
    <source>
        <dbReference type="EMBL" id="MCC4308951.1"/>
    </source>
</evidence>
<evidence type="ECO:0000256" key="4">
    <source>
        <dbReference type="ARBA" id="ARBA00022475"/>
    </source>
</evidence>
<gene>
    <name evidence="10" type="primary">cbiB</name>
    <name evidence="9" type="synonym">cobD</name>
    <name evidence="10" type="ORF">LL252_10250</name>
</gene>
<comment type="caution">
    <text evidence="9">Lacks conserved residue(s) required for the propagation of feature annotation.</text>
</comment>
<keyword evidence="6 9" id="KW-0812">Transmembrane</keyword>
<evidence type="ECO:0000256" key="6">
    <source>
        <dbReference type="ARBA" id="ARBA00022692"/>
    </source>
</evidence>
<dbReference type="GO" id="GO:0048472">
    <property type="term" value="F:threonine-phosphate decarboxylase activity"/>
    <property type="evidence" value="ECO:0007669"/>
    <property type="project" value="InterPro"/>
</dbReference>
<comment type="caution">
    <text evidence="10">The sequence shown here is derived from an EMBL/GenBank/DDBJ whole genome shotgun (WGS) entry which is preliminary data.</text>
</comment>
<protein>
    <recommendedName>
        <fullName evidence="9">Cobalamin biosynthesis protein CobD</fullName>
    </recommendedName>
</protein>
<dbReference type="GO" id="GO:0005886">
    <property type="term" value="C:plasma membrane"/>
    <property type="evidence" value="ECO:0007669"/>
    <property type="project" value="UniProtKB-SubCell"/>
</dbReference>
<sequence>MWSLILAALAAVALDRVLGEPGRGHPLVALGRAADRLERRLNRQADGDRGRGALAVAVLALPPVLAALALTLWLPVWLLWPLQVLGLWLALGARSLAEHGRAVAAPLAAGDLPEARRQVGRIVSRDSDALDPPGVARAATESMLENGADAVFASLFWFLVAGLPGVLLHRIVNTLDALWGYRTPRYERFGKAAARLDDLLNWVPARLTALSYGLCGHLGPALRCWRDQARHWDSPNAGPVMAAGAGALGVTLGGPAPYHGALKTRPTLGRGPAPDAATIEGALALIRRALVLWLAAAVLIALLCGAAP</sequence>
<evidence type="ECO:0000256" key="9">
    <source>
        <dbReference type="HAMAP-Rule" id="MF_00024"/>
    </source>
</evidence>
<evidence type="ECO:0000256" key="5">
    <source>
        <dbReference type="ARBA" id="ARBA00022573"/>
    </source>
</evidence>
<comment type="similarity">
    <text evidence="3 9">Belongs to the CobD/CbiB family.</text>
</comment>
<dbReference type="EMBL" id="JAJGNA010000010">
    <property type="protein sequence ID" value="MCC4308951.1"/>
    <property type="molecule type" value="Genomic_DNA"/>
</dbReference>